<dbReference type="AlphaFoldDB" id="A0A8H8CR70"/>
<dbReference type="Proteomes" id="UP000670092">
    <property type="component" value="Unassembled WGS sequence"/>
</dbReference>
<comment type="caution">
    <text evidence="1">The sequence shown here is derived from an EMBL/GenBank/DDBJ whole genome shotgun (WGS) entry which is preliminary data.</text>
</comment>
<protein>
    <submittedName>
        <fullName evidence="1">Tyrosine-protein phosphatase MSG5</fullName>
    </submittedName>
</protein>
<organism evidence="1 2">
    <name type="scientific">Ajellomyces capsulatus</name>
    <name type="common">Darling's disease fungus</name>
    <name type="synonym">Histoplasma capsulatum</name>
    <dbReference type="NCBI Taxonomy" id="5037"/>
    <lineage>
        <taxon>Eukaryota</taxon>
        <taxon>Fungi</taxon>
        <taxon>Dikarya</taxon>
        <taxon>Ascomycota</taxon>
        <taxon>Pezizomycotina</taxon>
        <taxon>Eurotiomycetes</taxon>
        <taxon>Eurotiomycetidae</taxon>
        <taxon>Onygenales</taxon>
        <taxon>Ajellomycetaceae</taxon>
        <taxon>Histoplasma</taxon>
    </lineage>
</organism>
<evidence type="ECO:0000313" key="1">
    <source>
        <dbReference type="EMBL" id="KAG5287716.1"/>
    </source>
</evidence>
<gene>
    <name evidence="1" type="primary">SDP1</name>
    <name evidence="1" type="ORF">I7I52_11580</name>
</gene>
<proteinExistence type="predicted"/>
<evidence type="ECO:0000313" key="2">
    <source>
        <dbReference type="Proteomes" id="UP000670092"/>
    </source>
</evidence>
<accession>A0A8H8CR70</accession>
<name>A0A8H8CR70_AJECA</name>
<sequence length="88" mass="10105">MVSAIPEALAQQLSILRRCLTNIYRAKTYPSRLNLPTLRLLPPSPPLILRSFKTLLQALHLNHHLLLRRFNPLNSCRGLRMAIDRLPS</sequence>
<dbReference type="EMBL" id="JAEVHI010000007">
    <property type="protein sequence ID" value="KAG5287716.1"/>
    <property type="molecule type" value="Genomic_DNA"/>
</dbReference>
<dbReference type="VEuPathDB" id="FungiDB:I7I52_11580"/>
<reference evidence="1 2" key="1">
    <citation type="submission" date="2021-01" db="EMBL/GenBank/DDBJ databases">
        <title>Chromosome-level genome assembly of a human fungal pathogen reveals clustering of transcriptionally co-regulated genes.</title>
        <authorList>
            <person name="Voorhies M."/>
            <person name="Cohen S."/>
            <person name="Shea T.P."/>
            <person name="Petrus S."/>
            <person name="Munoz J.F."/>
            <person name="Poplawski S."/>
            <person name="Goldman W.E."/>
            <person name="Michael T."/>
            <person name="Cuomo C.A."/>
            <person name="Sil A."/>
            <person name="Beyhan S."/>
        </authorList>
    </citation>
    <scope>NUCLEOTIDE SEQUENCE [LARGE SCALE GENOMIC DNA]</scope>
    <source>
        <strain evidence="1 2">G184AR</strain>
    </source>
</reference>